<evidence type="ECO:0000313" key="2">
    <source>
        <dbReference type="RefSeq" id="XP_019096291.1"/>
    </source>
</evidence>
<evidence type="ECO:0000313" key="1">
    <source>
        <dbReference type="Proteomes" id="UP000694864"/>
    </source>
</evidence>
<proteinExistence type="predicted"/>
<dbReference type="Proteomes" id="UP000694864">
    <property type="component" value="Chromosome 19"/>
</dbReference>
<dbReference type="GeneID" id="104766449"/>
<gene>
    <name evidence="2" type="primary">LOC104766449</name>
</gene>
<organism evidence="1 2">
    <name type="scientific">Camelina sativa</name>
    <name type="common">False flax</name>
    <name type="synonym">Myagrum sativum</name>
    <dbReference type="NCBI Taxonomy" id="90675"/>
    <lineage>
        <taxon>Eukaryota</taxon>
        <taxon>Viridiplantae</taxon>
        <taxon>Streptophyta</taxon>
        <taxon>Embryophyta</taxon>
        <taxon>Tracheophyta</taxon>
        <taxon>Spermatophyta</taxon>
        <taxon>Magnoliopsida</taxon>
        <taxon>eudicotyledons</taxon>
        <taxon>Gunneridae</taxon>
        <taxon>Pentapetalae</taxon>
        <taxon>rosids</taxon>
        <taxon>malvids</taxon>
        <taxon>Brassicales</taxon>
        <taxon>Brassicaceae</taxon>
        <taxon>Camelineae</taxon>
        <taxon>Camelina</taxon>
    </lineage>
</organism>
<sequence length="202" mass="23033">MAMESSLALPLHADPGSDRERRLFTVNHLSYALFSPSGKLVEDESLVSKVPLRSEAEAYTDLPPRTPEPIRSYFLAYHRPHQKHMAATPLLVRKMTAEGFTLIQLVVPPNGLGPLSSQSRPRFRIALIYFLPDWTSKRIKLVLHLRESQPGNQPLSFCSTHLRSLVLETLMYMFRERLKSYGMFILVPQSRKGCKLGCTYSF</sequence>
<keyword evidence="1" id="KW-1185">Reference proteome</keyword>
<name>A0ABM1RBA3_CAMSA</name>
<reference evidence="2" key="2">
    <citation type="submission" date="2025-08" db="UniProtKB">
        <authorList>
            <consortium name="RefSeq"/>
        </authorList>
    </citation>
    <scope>IDENTIFICATION</scope>
    <source>
        <tissue evidence="2">Leaf</tissue>
    </source>
</reference>
<accession>A0ABM1RBA3</accession>
<reference evidence="1" key="1">
    <citation type="journal article" date="2014" name="Nat. Commun.">
        <title>The emerging biofuel crop Camelina sativa retains a highly undifferentiated hexaploid genome structure.</title>
        <authorList>
            <person name="Kagale S."/>
            <person name="Koh C."/>
            <person name="Nixon J."/>
            <person name="Bollina V."/>
            <person name="Clarke W.E."/>
            <person name="Tuteja R."/>
            <person name="Spillane C."/>
            <person name="Robinson S.J."/>
            <person name="Links M.G."/>
            <person name="Clarke C."/>
            <person name="Higgins E.E."/>
            <person name="Huebert T."/>
            <person name="Sharpe A.G."/>
            <person name="Parkin I.A."/>
        </authorList>
    </citation>
    <scope>NUCLEOTIDE SEQUENCE [LARGE SCALE GENOMIC DNA]</scope>
    <source>
        <strain evidence="1">cv. DH55</strain>
    </source>
</reference>
<protein>
    <submittedName>
        <fullName evidence="2">Uncharacterized protein LOC104766449</fullName>
    </submittedName>
</protein>
<dbReference type="RefSeq" id="XP_019096291.1">
    <property type="nucleotide sequence ID" value="XM_019240746.1"/>
</dbReference>